<dbReference type="AlphaFoldDB" id="A0AAU8CNT6"/>
<dbReference type="InterPro" id="IPR025166">
    <property type="entry name" value="Integrase_DNA_bind_dom"/>
</dbReference>
<dbReference type="GO" id="GO:0003677">
    <property type="term" value="F:DNA binding"/>
    <property type="evidence" value="ECO:0007669"/>
    <property type="project" value="UniProtKB-UniRule"/>
</dbReference>
<dbReference type="InterPro" id="IPR050808">
    <property type="entry name" value="Phage_Integrase"/>
</dbReference>
<organism evidence="8">
    <name type="scientific">Mesorhizobium sp. WSM2240</name>
    <dbReference type="NCBI Taxonomy" id="3228851"/>
    <lineage>
        <taxon>Bacteria</taxon>
        <taxon>Pseudomonadati</taxon>
        <taxon>Pseudomonadota</taxon>
        <taxon>Alphaproteobacteria</taxon>
        <taxon>Hyphomicrobiales</taxon>
        <taxon>Phyllobacteriaceae</taxon>
        <taxon>Mesorhizobium</taxon>
    </lineage>
</organism>
<feature type="domain" description="Core-binding (CB)" evidence="7">
    <location>
        <begin position="97"/>
        <end position="177"/>
    </location>
</feature>
<dbReference type="RefSeq" id="WP_353644219.1">
    <property type="nucleotide sequence ID" value="NZ_CP159253.1"/>
</dbReference>
<dbReference type="InterPro" id="IPR044068">
    <property type="entry name" value="CB"/>
</dbReference>
<dbReference type="InterPro" id="IPR011010">
    <property type="entry name" value="DNA_brk_join_enz"/>
</dbReference>
<dbReference type="GO" id="GO:0015074">
    <property type="term" value="P:DNA integration"/>
    <property type="evidence" value="ECO:0007669"/>
    <property type="project" value="UniProtKB-KW"/>
</dbReference>
<reference evidence="8" key="1">
    <citation type="submission" date="2024-06" db="EMBL/GenBank/DDBJ databases">
        <title>Mesorhizobium karijinii sp. nov., a symbiont of the iconic Swainsona formosa from arid Australia.</title>
        <authorList>
            <person name="Hill Y.J."/>
            <person name="Watkin E.L.J."/>
            <person name="O'Hara G.W."/>
            <person name="Terpolilli J."/>
            <person name="Tye M.L."/>
            <person name="Kohlmeier M.G."/>
        </authorList>
    </citation>
    <scope>NUCLEOTIDE SEQUENCE</scope>
    <source>
        <strain evidence="8">WSM2240</strain>
    </source>
</reference>
<dbReference type="EMBL" id="CP159253">
    <property type="protein sequence ID" value="XCG48248.1"/>
    <property type="molecule type" value="Genomic_DNA"/>
</dbReference>
<dbReference type="Pfam" id="PF00589">
    <property type="entry name" value="Phage_integrase"/>
    <property type="match status" value="1"/>
</dbReference>
<dbReference type="PROSITE" id="PS51900">
    <property type="entry name" value="CB"/>
    <property type="match status" value="1"/>
</dbReference>
<dbReference type="PANTHER" id="PTHR30629">
    <property type="entry name" value="PROPHAGE INTEGRASE"/>
    <property type="match status" value="1"/>
</dbReference>
<dbReference type="GO" id="GO:0006310">
    <property type="term" value="P:DNA recombination"/>
    <property type="evidence" value="ECO:0007669"/>
    <property type="project" value="UniProtKB-KW"/>
</dbReference>
<dbReference type="Gene3D" id="1.10.150.130">
    <property type="match status" value="1"/>
</dbReference>
<evidence type="ECO:0000313" key="8">
    <source>
        <dbReference type="EMBL" id="XCG48248.1"/>
    </source>
</evidence>
<dbReference type="SUPFAM" id="SSF56349">
    <property type="entry name" value="DNA breaking-rejoining enzymes"/>
    <property type="match status" value="1"/>
</dbReference>
<evidence type="ECO:0000259" key="6">
    <source>
        <dbReference type="PROSITE" id="PS51898"/>
    </source>
</evidence>
<dbReference type="Pfam" id="PF22022">
    <property type="entry name" value="Phage_int_M"/>
    <property type="match status" value="1"/>
</dbReference>
<evidence type="ECO:0000259" key="7">
    <source>
        <dbReference type="PROSITE" id="PS51900"/>
    </source>
</evidence>
<keyword evidence="2" id="KW-0229">DNA integration</keyword>
<evidence type="ECO:0000256" key="5">
    <source>
        <dbReference type="PROSITE-ProRule" id="PRU01248"/>
    </source>
</evidence>
<keyword evidence="4" id="KW-0233">DNA recombination</keyword>
<gene>
    <name evidence="8" type="ORF">ABVK50_23880</name>
</gene>
<dbReference type="CDD" id="cd00801">
    <property type="entry name" value="INT_P4_C"/>
    <property type="match status" value="1"/>
</dbReference>
<dbReference type="InterPro" id="IPR002104">
    <property type="entry name" value="Integrase_catalytic"/>
</dbReference>
<feature type="domain" description="Tyr recombinase" evidence="6">
    <location>
        <begin position="207"/>
        <end position="380"/>
    </location>
</feature>
<evidence type="ECO:0000256" key="2">
    <source>
        <dbReference type="ARBA" id="ARBA00022908"/>
    </source>
</evidence>
<dbReference type="Gene3D" id="1.10.443.10">
    <property type="entry name" value="Intergrase catalytic core"/>
    <property type="match status" value="1"/>
</dbReference>
<dbReference type="InterPro" id="IPR053876">
    <property type="entry name" value="Phage_int_M"/>
</dbReference>
<dbReference type="InterPro" id="IPR010998">
    <property type="entry name" value="Integrase_recombinase_N"/>
</dbReference>
<dbReference type="InterPro" id="IPR013762">
    <property type="entry name" value="Integrase-like_cat_sf"/>
</dbReference>
<evidence type="ECO:0000256" key="1">
    <source>
        <dbReference type="ARBA" id="ARBA00008857"/>
    </source>
</evidence>
<dbReference type="Gene3D" id="3.30.160.390">
    <property type="entry name" value="Integrase, DNA-binding domain"/>
    <property type="match status" value="1"/>
</dbReference>
<sequence>MGKAARTLHKLSDVAAKSDRLKPGRHSDGGGLYLNVSPSGSKSWLFMWAREGKRREMGLGAYPVVTLAKARGKAAECRTAVEEGRDPIAERQKEAEPTFGECADKFLASMQSSWRNDKHRAQWKMTLEVYCKPIRAKKVSDIATDDVLKVLNPVWQEKPETASRLRGRMERVLDFAKARGWRSGENPALWRGHLKNVLPARQKLTRGHHAAMPYRDVPAFSKALQGAEAMAARALEFLILTASRSSEVTGASWPEFDLKAAVWVVPPDRMKVGKEHRVPLSKRAVQIVRELHETRVSDFVFPGQKPKKPLSSSAMEMLMRRLKKDKYTVHGFRSAFRDWAGDETSFPREVAEAALAHRVGDETERAYRRADALEKRRKLMQAWADYLGRTVSDNVVPIRKR</sequence>
<dbReference type="PROSITE" id="PS51898">
    <property type="entry name" value="TYR_RECOMBINASE"/>
    <property type="match status" value="1"/>
</dbReference>
<protein>
    <submittedName>
        <fullName evidence="8">Integrase arm-type DNA-binding domain-containing protein</fullName>
    </submittedName>
</protein>
<dbReference type="InterPro" id="IPR038488">
    <property type="entry name" value="Integrase_DNA-bd_sf"/>
</dbReference>
<name>A0AAU8CNT6_9HYPH</name>
<keyword evidence="3 5" id="KW-0238">DNA-binding</keyword>
<comment type="similarity">
    <text evidence="1">Belongs to the 'phage' integrase family.</text>
</comment>
<accession>A0AAU8CNT6</accession>
<evidence type="ECO:0000256" key="3">
    <source>
        <dbReference type="ARBA" id="ARBA00023125"/>
    </source>
</evidence>
<dbReference type="Pfam" id="PF13356">
    <property type="entry name" value="Arm-DNA-bind_3"/>
    <property type="match status" value="1"/>
</dbReference>
<proteinExistence type="inferred from homology"/>
<dbReference type="PANTHER" id="PTHR30629:SF2">
    <property type="entry name" value="PROPHAGE INTEGRASE INTS-RELATED"/>
    <property type="match status" value="1"/>
</dbReference>
<evidence type="ECO:0000256" key="4">
    <source>
        <dbReference type="ARBA" id="ARBA00023172"/>
    </source>
</evidence>